<keyword evidence="17" id="KW-1185">Reference proteome</keyword>
<keyword evidence="9" id="KW-0227">DNA damage</keyword>
<dbReference type="SMART" id="SM00478">
    <property type="entry name" value="ENDO3c"/>
    <property type="match status" value="1"/>
</dbReference>
<dbReference type="Pfam" id="PF00633">
    <property type="entry name" value="HHH"/>
    <property type="match status" value="1"/>
</dbReference>
<evidence type="ECO:0000256" key="11">
    <source>
        <dbReference type="ARBA" id="ARBA00023004"/>
    </source>
</evidence>
<keyword evidence="8" id="KW-0479">Metal-binding</keyword>
<evidence type="ECO:0000256" key="13">
    <source>
        <dbReference type="ARBA" id="ARBA00023204"/>
    </source>
</evidence>
<evidence type="ECO:0000256" key="4">
    <source>
        <dbReference type="ARBA" id="ARBA00008343"/>
    </source>
</evidence>
<evidence type="ECO:0000256" key="9">
    <source>
        <dbReference type="ARBA" id="ARBA00022763"/>
    </source>
</evidence>
<dbReference type="InterPro" id="IPR004036">
    <property type="entry name" value="Endonuclease-III-like_CS2"/>
</dbReference>
<dbReference type="PROSITE" id="PS01155">
    <property type="entry name" value="ENDONUCLEASE_III_2"/>
    <property type="match status" value="1"/>
</dbReference>
<dbReference type="Gene3D" id="3.90.79.10">
    <property type="entry name" value="Nucleoside Triphosphate Pyrophosphohydrolase"/>
    <property type="match status" value="1"/>
</dbReference>
<keyword evidence="12" id="KW-0411">Iron-sulfur</keyword>
<dbReference type="PANTHER" id="PTHR42944">
    <property type="entry name" value="ADENINE DNA GLYCOSYLASE"/>
    <property type="match status" value="1"/>
</dbReference>
<dbReference type="InterPro" id="IPR005760">
    <property type="entry name" value="A/G_AdeGlyc_MutY"/>
</dbReference>
<feature type="domain" description="HhH-GPD" evidence="15">
    <location>
        <begin position="59"/>
        <end position="208"/>
    </location>
</feature>
<evidence type="ECO:0000256" key="2">
    <source>
        <dbReference type="ARBA" id="ARBA00001966"/>
    </source>
</evidence>
<comment type="caution">
    <text evidence="16">The sequence shown here is derived from an EMBL/GenBank/DDBJ whole genome shotgun (WGS) entry which is preliminary data.</text>
</comment>
<dbReference type="RefSeq" id="WP_379898540.1">
    <property type="nucleotide sequence ID" value="NZ_JBHRTR010000013.1"/>
</dbReference>
<dbReference type="CDD" id="cd00056">
    <property type="entry name" value="ENDO3c"/>
    <property type="match status" value="1"/>
</dbReference>
<sequence length="382" mass="41107">MTRKRSPSGGAVAGPVPDPDTVPQLLLRWYDRHARSLPWRAPPGSAPADPYAVWLSEIMLQQTTVTAVIPYFRTFLQRWPDVAALAAADRDEVLAAWAGLGYYSRARNLHLCAQQVAGLHGGRFPVDEAGLLALPGIGPYTAAAIAAIAFDRPAVVVDGNVERVVARLFAESDLLPAVKPRLRQRAAELTPQRRPGDFAQAMMDLGATVCTPRSPDCLLCPLSGQCGARAAGIAAELPRRAAKAAKPQRHGIAFWLRRPSDGAVLLERRPPKGLLGGMLGLPGTPWEDRRPWPLAEALAWQPAAADWVLLPGGIRHVFTHFALDLSVALADLPADEATLASAPPTGSLWLSPGRETWEQLPTVMRKAARFAHAADTAPASRR</sequence>
<gene>
    <name evidence="16" type="primary">mutY</name>
    <name evidence="16" type="ORF">ACFOGJ_04715</name>
</gene>
<dbReference type="InterPro" id="IPR011257">
    <property type="entry name" value="DNA_glycosylase"/>
</dbReference>
<evidence type="ECO:0000256" key="6">
    <source>
        <dbReference type="ARBA" id="ARBA00022023"/>
    </source>
</evidence>
<dbReference type="Pfam" id="PF14815">
    <property type="entry name" value="NUDIX_4"/>
    <property type="match status" value="1"/>
</dbReference>
<dbReference type="SUPFAM" id="SSF55811">
    <property type="entry name" value="Nudix"/>
    <property type="match status" value="1"/>
</dbReference>
<dbReference type="Pfam" id="PF10576">
    <property type="entry name" value="EndIII_4Fe-2S"/>
    <property type="match status" value="1"/>
</dbReference>
<evidence type="ECO:0000256" key="5">
    <source>
        <dbReference type="ARBA" id="ARBA00012045"/>
    </source>
</evidence>
<evidence type="ECO:0000259" key="15">
    <source>
        <dbReference type="SMART" id="SM00478"/>
    </source>
</evidence>
<dbReference type="InterPro" id="IPR023170">
    <property type="entry name" value="HhH_base_excis_C"/>
</dbReference>
<dbReference type="Pfam" id="PF00730">
    <property type="entry name" value="HhH-GPD"/>
    <property type="match status" value="1"/>
</dbReference>
<comment type="catalytic activity">
    <reaction evidence="1">
        <text>Hydrolyzes free adenine bases from 7,8-dihydro-8-oxoguanine:adenine mismatched double-stranded DNA, leaving an apurinic site.</text>
        <dbReference type="EC" id="3.2.2.31"/>
    </reaction>
</comment>
<organism evidence="16 17">
    <name type="scientific">Marinibaculum pumilum</name>
    <dbReference type="NCBI Taxonomy" id="1766165"/>
    <lineage>
        <taxon>Bacteria</taxon>
        <taxon>Pseudomonadati</taxon>
        <taxon>Pseudomonadota</taxon>
        <taxon>Alphaproteobacteria</taxon>
        <taxon>Rhodospirillales</taxon>
        <taxon>Rhodospirillaceae</taxon>
        <taxon>Marinibaculum</taxon>
    </lineage>
</organism>
<dbReference type="InterPro" id="IPR003651">
    <property type="entry name" value="Endonuclease3_FeS-loop_motif"/>
</dbReference>
<evidence type="ECO:0000256" key="1">
    <source>
        <dbReference type="ARBA" id="ARBA00000843"/>
    </source>
</evidence>
<keyword evidence="14 16" id="KW-0326">Glycosidase</keyword>
<name>A0ABV7KW27_9PROT</name>
<keyword evidence="7" id="KW-0004">4Fe-4S</keyword>
<dbReference type="NCBIfam" id="TIGR01084">
    <property type="entry name" value="mutY"/>
    <property type="match status" value="1"/>
</dbReference>
<comment type="cofactor">
    <cofactor evidence="2">
        <name>[4Fe-4S] cluster</name>
        <dbReference type="ChEBI" id="CHEBI:49883"/>
    </cofactor>
</comment>
<dbReference type="Gene3D" id="1.10.340.30">
    <property type="entry name" value="Hypothetical protein, domain 2"/>
    <property type="match status" value="1"/>
</dbReference>
<dbReference type="GO" id="GO:0000701">
    <property type="term" value="F:purine-specific mismatch base pair DNA N-glycosylase activity"/>
    <property type="evidence" value="ECO:0007669"/>
    <property type="project" value="UniProtKB-EC"/>
</dbReference>
<dbReference type="InterPro" id="IPR015797">
    <property type="entry name" value="NUDIX_hydrolase-like_dom_sf"/>
</dbReference>
<dbReference type="InterPro" id="IPR000445">
    <property type="entry name" value="HhH_motif"/>
</dbReference>
<accession>A0ABV7KW27</accession>
<comment type="similarity">
    <text evidence="4">Belongs to the Nth/MutY family.</text>
</comment>
<evidence type="ECO:0000313" key="17">
    <source>
        <dbReference type="Proteomes" id="UP001595528"/>
    </source>
</evidence>
<reference evidence="17" key="1">
    <citation type="journal article" date="2019" name="Int. J. Syst. Evol. Microbiol.">
        <title>The Global Catalogue of Microorganisms (GCM) 10K type strain sequencing project: providing services to taxonomists for standard genome sequencing and annotation.</title>
        <authorList>
            <consortium name="The Broad Institute Genomics Platform"/>
            <consortium name="The Broad Institute Genome Sequencing Center for Infectious Disease"/>
            <person name="Wu L."/>
            <person name="Ma J."/>
        </authorList>
    </citation>
    <scope>NUCLEOTIDE SEQUENCE [LARGE SCALE GENOMIC DNA]</scope>
    <source>
        <strain evidence="17">KCTC 42964</strain>
    </source>
</reference>
<evidence type="ECO:0000256" key="10">
    <source>
        <dbReference type="ARBA" id="ARBA00022801"/>
    </source>
</evidence>
<evidence type="ECO:0000256" key="7">
    <source>
        <dbReference type="ARBA" id="ARBA00022485"/>
    </source>
</evidence>
<dbReference type="PANTHER" id="PTHR42944:SF1">
    <property type="entry name" value="ADENINE DNA GLYCOSYLASE"/>
    <property type="match status" value="1"/>
</dbReference>
<dbReference type="EMBL" id="JBHRTR010000013">
    <property type="protein sequence ID" value="MFC3226519.1"/>
    <property type="molecule type" value="Genomic_DNA"/>
</dbReference>
<evidence type="ECO:0000313" key="16">
    <source>
        <dbReference type="EMBL" id="MFC3226519.1"/>
    </source>
</evidence>
<comment type="function">
    <text evidence="3">Adenine glycosylase active on G-A mispairs. MutY also corrects error-prone DNA synthesis past GO lesions which are due to the oxidatively damaged form of guanine: 7,8-dihydro-8-oxoguanine (8-oxo-dGTP).</text>
</comment>
<dbReference type="EC" id="3.2.2.31" evidence="5"/>
<keyword evidence="13" id="KW-0234">DNA repair</keyword>
<dbReference type="InterPro" id="IPR003265">
    <property type="entry name" value="HhH-GPD_domain"/>
</dbReference>
<dbReference type="Proteomes" id="UP001595528">
    <property type="component" value="Unassembled WGS sequence"/>
</dbReference>
<evidence type="ECO:0000256" key="14">
    <source>
        <dbReference type="ARBA" id="ARBA00023295"/>
    </source>
</evidence>
<evidence type="ECO:0000256" key="12">
    <source>
        <dbReference type="ARBA" id="ARBA00023014"/>
    </source>
</evidence>
<dbReference type="InterPro" id="IPR029119">
    <property type="entry name" value="MutY_C"/>
</dbReference>
<dbReference type="InterPro" id="IPR044298">
    <property type="entry name" value="MIG/MutY"/>
</dbReference>
<evidence type="ECO:0000256" key="8">
    <source>
        <dbReference type="ARBA" id="ARBA00022723"/>
    </source>
</evidence>
<dbReference type="Gene3D" id="1.10.1670.10">
    <property type="entry name" value="Helix-hairpin-Helix base-excision DNA repair enzymes (C-terminal)"/>
    <property type="match status" value="1"/>
</dbReference>
<proteinExistence type="inferred from homology"/>
<keyword evidence="11" id="KW-0408">Iron</keyword>
<keyword evidence="10 16" id="KW-0378">Hydrolase</keyword>
<dbReference type="SMART" id="SM00525">
    <property type="entry name" value="FES"/>
    <property type="match status" value="1"/>
</dbReference>
<dbReference type="SUPFAM" id="SSF48150">
    <property type="entry name" value="DNA-glycosylase"/>
    <property type="match status" value="1"/>
</dbReference>
<evidence type="ECO:0000256" key="3">
    <source>
        <dbReference type="ARBA" id="ARBA00002933"/>
    </source>
</evidence>
<protein>
    <recommendedName>
        <fullName evidence="6">Adenine DNA glycosylase</fullName>
        <ecNumber evidence="5">3.2.2.31</ecNumber>
    </recommendedName>
</protein>